<dbReference type="EMBL" id="OMKW01000003">
    <property type="protein sequence ID" value="SPF30139.1"/>
    <property type="molecule type" value="Genomic_DNA"/>
</dbReference>
<dbReference type="PROSITE" id="PS51257">
    <property type="entry name" value="PROKAR_LIPOPROTEIN"/>
    <property type="match status" value="1"/>
</dbReference>
<feature type="signal peptide" evidence="1">
    <location>
        <begin position="1"/>
        <end position="21"/>
    </location>
</feature>
<organism evidence="2 3">
    <name type="scientific">Pontivivens insulae</name>
    <dbReference type="NCBI Taxonomy" id="1639689"/>
    <lineage>
        <taxon>Bacteria</taxon>
        <taxon>Pseudomonadati</taxon>
        <taxon>Pseudomonadota</taxon>
        <taxon>Alphaproteobacteria</taxon>
        <taxon>Rhodobacterales</taxon>
        <taxon>Paracoccaceae</taxon>
        <taxon>Pontivivens</taxon>
    </lineage>
</organism>
<reference evidence="2 3" key="1">
    <citation type="submission" date="2018-03" db="EMBL/GenBank/DDBJ databases">
        <authorList>
            <person name="Keele B.F."/>
        </authorList>
    </citation>
    <scope>NUCLEOTIDE SEQUENCE [LARGE SCALE GENOMIC DNA]</scope>
    <source>
        <strain evidence="2 3">CeCT 8812</strain>
    </source>
</reference>
<evidence type="ECO:0000256" key="1">
    <source>
        <dbReference type="SAM" id="SignalP"/>
    </source>
</evidence>
<gene>
    <name evidence="2" type="ORF">POI8812_02471</name>
</gene>
<proteinExistence type="predicted"/>
<feature type="chain" id="PRO_5015354629" evidence="1">
    <location>
        <begin position="22"/>
        <end position="224"/>
    </location>
</feature>
<sequence>MPTSKGLLAKLIAASAFLALAACEAPQGSASSGSGVERLARDPDALRSAVVELGGSEVRIGVPRGTCIAPQSVSVRGDIGAVIAGDCRAVVLDPPRRTGPNALLSATVSADPLPGDGTPAERVALIEEMLHGGLADSLLGEQSGNADLVETRLDEDTIYALVDTGSEVAFQGASPLMWRAITQERGHMIVLTARTLRQDTAGTQALLDSLRAFRTATRQVNRRR</sequence>
<protein>
    <submittedName>
        <fullName evidence="2">Uncharacterized protein</fullName>
    </submittedName>
</protein>
<name>A0A2R8AD40_9RHOB</name>
<evidence type="ECO:0000313" key="3">
    <source>
        <dbReference type="Proteomes" id="UP000244932"/>
    </source>
</evidence>
<accession>A0A2R8AD40</accession>
<dbReference type="Proteomes" id="UP000244932">
    <property type="component" value="Unassembled WGS sequence"/>
</dbReference>
<keyword evidence="3" id="KW-1185">Reference proteome</keyword>
<keyword evidence="1" id="KW-0732">Signal</keyword>
<dbReference type="RefSeq" id="WP_108782857.1">
    <property type="nucleotide sequence ID" value="NZ_OMKW01000003.1"/>
</dbReference>
<dbReference type="AlphaFoldDB" id="A0A2R8AD40"/>
<evidence type="ECO:0000313" key="2">
    <source>
        <dbReference type="EMBL" id="SPF30139.1"/>
    </source>
</evidence>